<accession>A0AAW9DTZ8</accession>
<dbReference type="Proteomes" id="UP001279553">
    <property type="component" value="Unassembled WGS sequence"/>
</dbReference>
<comment type="caution">
    <text evidence="1">The sequence shown here is derived from an EMBL/GenBank/DDBJ whole genome shotgun (WGS) entry which is preliminary data.</text>
</comment>
<dbReference type="AlphaFoldDB" id="A0AAW9DTZ8"/>
<dbReference type="SUPFAM" id="SSF159245">
    <property type="entry name" value="AttH-like"/>
    <property type="match status" value="1"/>
</dbReference>
<dbReference type="RefSeq" id="WP_319614964.1">
    <property type="nucleotide sequence ID" value="NZ_JAWXYB010000018.1"/>
</dbReference>
<protein>
    <submittedName>
        <fullName evidence="1">Carotenoid 1,2-hydratase</fullName>
    </submittedName>
</protein>
<evidence type="ECO:0000313" key="2">
    <source>
        <dbReference type="Proteomes" id="UP001279553"/>
    </source>
</evidence>
<dbReference type="CDD" id="cd21471">
    <property type="entry name" value="CrtC-like"/>
    <property type="match status" value="1"/>
</dbReference>
<evidence type="ECO:0000313" key="1">
    <source>
        <dbReference type="EMBL" id="MDX5932117.1"/>
    </source>
</evidence>
<name>A0AAW9DTZ8_ACIAO</name>
<keyword evidence="2" id="KW-1185">Reference proteome</keyword>
<organism evidence="1 2">
    <name type="scientific">Acidiphilium acidophilum</name>
    <name type="common">Thiobacillus acidophilus</name>
    <dbReference type="NCBI Taxonomy" id="76588"/>
    <lineage>
        <taxon>Bacteria</taxon>
        <taxon>Pseudomonadati</taxon>
        <taxon>Pseudomonadota</taxon>
        <taxon>Alphaproteobacteria</taxon>
        <taxon>Acetobacterales</taxon>
        <taxon>Acidocellaceae</taxon>
        <taxon>Acidiphilium</taxon>
    </lineage>
</organism>
<gene>
    <name evidence="1" type="ORF">SIL87_15275</name>
</gene>
<dbReference type="EMBL" id="JAWXYB010000018">
    <property type="protein sequence ID" value="MDX5932117.1"/>
    <property type="molecule type" value="Genomic_DNA"/>
</dbReference>
<sequence>MIRFDTPIPRSGYAWWYIDALSDDGQHALTLIAFVGSVFSPYYARANHRTPGGADPEDYVAINLALYGPRRSLWAMTERRRRTLIRDPHTLSIGPSRLDWNGNHLSARIEEITTPIPRPLRGTITLTPKALEPAIYNLDATGTHRWQPVAPCARIAVTFQKPALIWQGDAYFDRNDGDAPMATAFSTWNWSRATTRRGARIFYHANRRDGGTTDLSLDFAANGGVTTKPAPPAAPLPMTWWRLPRETRNDPDTEPRLIRNFEDAPFYARARIATQIDGEPLDTMHETLDLNRFRSPIVQAMLPFRMPRRVV</sequence>
<reference evidence="1 2" key="1">
    <citation type="submission" date="2023-11" db="EMBL/GenBank/DDBJ databases">
        <title>MicrobeMod: A computational toolkit for identifying prokaryotic methylation and restriction-modification with nanopore sequencing.</title>
        <authorList>
            <person name="Crits-Christoph A."/>
            <person name="Kang S.C."/>
            <person name="Lee H."/>
            <person name="Ostrov N."/>
        </authorList>
    </citation>
    <scope>NUCLEOTIDE SEQUENCE [LARGE SCALE GENOMIC DNA]</scope>
    <source>
        <strain evidence="1 2">DSMZ 700</strain>
    </source>
</reference>
<proteinExistence type="predicted"/>